<evidence type="ECO:0000313" key="2">
    <source>
        <dbReference type="EMBL" id="JAP76656.1"/>
    </source>
</evidence>
<accession>A0A131YEY5</accession>
<protein>
    <submittedName>
        <fullName evidence="2">Tick defensin</fullName>
    </submittedName>
</protein>
<feature type="signal peptide" evidence="1">
    <location>
        <begin position="1"/>
        <end position="21"/>
    </location>
</feature>
<keyword evidence="1" id="KW-0732">Signal</keyword>
<dbReference type="AlphaFoldDB" id="A0A131YEY5"/>
<reference evidence="2" key="1">
    <citation type="journal article" date="2016" name="Ticks Tick Borne Dis.">
        <title>De novo assembly and annotation of the salivary gland transcriptome of Rhipicephalus appendiculatus male and female ticks during blood feeding.</title>
        <authorList>
            <person name="de Castro M.H."/>
            <person name="de Klerk D."/>
            <person name="Pienaar R."/>
            <person name="Latif A.A."/>
            <person name="Rees D.J."/>
            <person name="Mans B.J."/>
        </authorList>
    </citation>
    <scope>NUCLEOTIDE SEQUENCE</scope>
    <source>
        <tissue evidence="2">Salivary glands</tissue>
    </source>
</reference>
<name>A0A131YEY5_RHIAP</name>
<organism evidence="2">
    <name type="scientific">Rhipicephalus appendiculatus</name>
    <name type="common">Brown ear tick</name>
    <dbReference type="NCBI Taxonomy" id="34631"/>
    <lineage>
        <taxon>Eukaryota</taxon>
        <taxon>Metazoa</taxon>
        <taxon>Ecdysozoa</taxon>
        <taxon>Arthropoda</taxon>
        <taxon>Chelicerata</taxon>
        <taxon>Arachnida</taxon>
        <taxon>Acari</taxon>
        <taxon>Parasitiformes</taxon>
        <taxon>Ixodida</taxon>
        <taxon>Ixodoidea</taxon>
        <taxon>Ixodidae</taxon>
        <taxon>Rhipicephalinae</taxon>
        <taxon>Rhipicephalus</taxon>
        <taxon>Rhipicephalus</taxon>
    </lineage>
</organism>
<feature type="chain" id="PRO_5007284964" evidence="1">
    <location>
        <begin position="22"/>
        <end position="86"/>
    </location>
</feature>
<dbReference type="EMBL" id="GEDV01011901">
    <property type="protein sequence ID" value="JAP76656.1"/>
    <property type="molecule type" value="Transcribed_RNA"/>
</dbReference>
<sequence length="86" mass="9915">MACCLYITVFCFIFLIDQKMGHPYKDELYQLRESGQQHQQTAFVEERSKRFTCKENGGGCKDKPNCGKRGYVNGTCDGNRPCCKYQ</sequence>
<proteinExistence type="predicted"/>
<evidence type="ECO:0000256" key="1">
    <source>
        <dbReference type="SAM" id="SignalP"/>
    </source>
</evidence>